<feature type="active site" description="Nucleophile" evidence="2">
    <location>
        <position position="46"/>
    </location>
</feature>
<feature type="region of interest" description="Disordered" evidence="3">
    <location>
        <begin position="61"/>
        <end position="81"/>
    </location>
</feature>
<keyword evidence="1 2" id="KW-0443">Lipid metabolism</keyword>
<keyword evidence="6" id="KW-1185">Reference proteome</keyword>
<organism evidence="5 6">
    <name type="scientific">Prescottella soli</name>
    <dbReference type="NCBI Taxonomy" id="1543852"/>
    <lineage>
        <taxon>Bacteria</taxon>
        <taxon>Bacillati</taxon>
        <taxon>Actinomycetota</taxon>
        <taxon>Actinomycetes</taxon>
        <taxon>Mycobacteriales</taxon>
        <taxon>Nocardiaceae</taxon>
        <taxon>Prescottella</taxon>
    </lineage>
</organism>
<feature type="active site" description="Proton acceptor" evidence="2">
    <location>
        <position position="188"/>
    </location>
</feature>
<evidence type="ECO:0000259" key="4">
    <source>
        <dbReference type="PROSITE" id="PS51635"/>
    </source>
</evidence>
<reference evidence="5 6" key="1">
    <citation type="submission" date="2023-11" db="EMBL/GenBank/DDBJ databases">
        <authorList>
            <person name="Val-Calvo J."/>
            <person name="Scortti M."/>
            <person name="Vazquez-Boland J."/>
        </authorList>
    </citation>
    <scope>NUCLEOTIDE SEQUENCE [LARGE SCALE GENOMIC DNA]</scope>
    <source>
        <strain evidence="5 6">DSM 46662</strain>
    </source>
</reference>
<keyword evidence="2" id="KW-0442">Lipid degradation</keyword>
<evidence type="ECO:0000256" key="3">
    <source>
        <dbReference type="SAM" id="MobiDB-lite"/>
    </source>
</evidence>
<dbReference type="InterPro" id="IPR016035">
    <property type="entry name" value="Acyl_Trfase/lysoPLipase"/>
</dbReference>
<dbReference type="RefSeq" id="WP_348604024.1">
    <property type="nucleotide sequence ID" value="NZ_CP157276.1"/>
</dbReference>
<evidence type="ECO:0000256" key="2">
    <source>
        <dbReference type="PROSITE-ProRule" id="PRU01161"/>
    </source>
</evidence>
<accession>A0ABW9G0Y6</accession>
<evidence type="ECO:0000313" key="6">
    <source>
        <dbReference type="Proteomes" id="UP001629744"/>
    </source>
</evidence>
<proteinExistence type="predicted"/>
<keyword evidence="2" id="KW-0378">Hydrolase</keyword>
<feature type="domain" description="PNPLA" evidence="4">
    <location>
        <begin position="9"/>
        <end position="202"/>
    </location>
</feature>
<gene>
    <name evidence="5" type="ORF">ABEU19_004045</name>
</gene>
<sequence length="283" mass="29718">MQQFPDRSVVLGAGGVVGTSWMAGLATGLRRLGVDLAEADLIVGTSAGAIVGAVLATGQDPAELAQPPRPASTDVQLPPPDPRSIGRVFAELGDKELEPDVARQRVGQIALEMSAEHEPVHVERMQRMIGSRQWPDTALLVVAVDALSGRREVFDRHGGAALADAVVASRAMPGFYPPMTIGGRRFMDGGMHSSTNADLAAGARLLVAVHPLAHLFPAAELESELGVAQPGESILISPDEPSIAVFGGDLHSRANWTPAFEAGERQARAEADRLEQAWPDAAG</sequence>
<evidence type="ECO:0000256" key="1">
    <source>
        <dbReference type="ARBA" id="ARBA00023098"/>
    </source>
</evidence>
<dbReference type="EMBL" id="JBDLNU010000005">
    <property type="protein sequence ID" value="MFM1730511.1"/>
    <property type="molecule type" value="Genomic_DNA"/>
</dbReference>
<feature type="short sequence motif" description="DGA/G" evidence="2">
    <location>
        <begin position="188"/>
        <end position="190"/>
    </location>
</feature>
<protein>
    <submittedName>
        <fullName evidence="5">Patatin-like phospholipase family protein</fullName>
    </submittedName>
</protein>
<dbReference type="Gene3D" id="3.40.1090.10">
    <property type="entry name" value="Cytosolic phospholipase A2 catalytic domain"/>
    <property type="match status" value="2"/>
</dbReference>
<comment type="caution">
    <text evidence="2">Lacks conserved residue(s) required for the propagation of feature annotation.</text>
</comment>
<dbReference type="SUPFAM" id="SSF52151">
    <property type="entry name" value="FabD/lysophospholipase-like"/>
    <property type="match status" value="1"/>
</dbReference>
<dbReference type="Pfam" id="PF01734">
    <property type="entry name" value="Patatin"/>
    <property type="match status" value="1"/>
</dbReference>
<dbReference type="InterPro" id="IPR002641">
    <property type="entry name" value="PNPLA_dom"/>
</dbReference>
<evidence type="ECO:0000313" key="5">
    <source>
        <dbReference type="EMBL" id="MFM1730511.1"/>
    </source>
</evidence>
<feature type="short sequence motif" description="GXSXG" evidence="2">
    <location>
        <begin position="44"/>
        <end position="48"/>
    </location>
</feature>
<name>A0ABW9G0Y6_9NOCA</name>
<comment type="caution">
    <text evidence="5">The sequence shown here is derived from an EMBL/GenBank/DDBJ whole genome shotgun (WGS) entry which is preliminary data.</text>
</comment>
<dbReference type="PROSITE" id="PS51635">
    <property type="entry name" value="PNPLA"/>
    <property type="match status" value="1"/>
</dbReference>
<dbReference type="Proteomes" id="UP001629744">
    <property type="component" value="Unassembled WGS sequence"/>
</dbReference>